<dbReference type="InterPro" id="IPR035919">
    <property type="entry name" value="EAL_sf"/>
</dbReference>
<dbReference type="CDD" id="cd01949">
    <property type="entry name" value="GGDEF"/>
    <property type="match status" value="1"/>
</dbReference>
<dbReference type="InterPro" id="IPR000160">
    <property type="entry name" value="GGDEF_dom"/>
</dbReference>
<evidence type="ECO:0000259" key="1">
    <source>
        <dbReference type="PROSITE" id="PS50883"/>
    </source>
</evidence>
<dbReference type="SMART" id="SM00052">
    <property type="entry name" value="EAL"/>
    <property type="match status" value="1"/>
</dbReference>
<dbReference type="InterPro" id="IPR003018">
    <property type="entry name" value="GAF"/>
</dbReference>
<dbReference type="InterPro" id="IPR043128">
    <property type="entry name" value="Rev_trsase/Diguanyl_cyclase"/>
</dbReference>
<comment type="caution">
    <text evidence="3">The sequence shown here is derived from an EMBL/GenBank/DDBJ whole genome shotgun (WGS) entry which is preliminary data.</text>
</comment>
<dbReference type="Gene3D" id="3.30.70.270">
    <property type="match status" value="1"/>
</dbReference>
<feature type="domain" description="EAL" evidence="1">
    <location>
        <begin position="715"/>
        <end position="968"/>
    </location>
</feature>
<keyword evidence="4" id="KW-1185">Reference proteome</keyword>
<dbReference type="PROSITE" id="PS50883">
    <property type="entry name" value="EAL"/>
    <property type="match status" value="1"/>
</dbReference>
<dbReference type="Pfam" id="PF00563">
    <property type="entry name" value="EAL"/>
    <property type="match status" value="1"/>
</dbReference>
<gene>
    <name evidence="3" type="ORF">GCM10008101_20170</name>
</gene>
<dbReference type="SUPFAM" id="SSF141868">
    <property type="entry name" value="EAL domain-like"/>
    <property type="match status" value="1"/>
</dbReference>
<dbReference type="NCBIfam" id="TIGR00254">
    <property type="entry name" value="GGDEF"/>
    <property type="match status" value="1"/>
</dbReference>
<dbReference type="PANTHER" id="PTHR33121">
    <property type="entry name" value="CYCLIC DI-GMP PHOSPHODIESTERASE PDEF"/>
    <property type="match status" value="1"/>
</dbReference>
<evidence type="ECO:0000313" key="3">
    <source>
        <dbReference type="EMBL" id="GGZ66042.1"/>
    </source>
</evidence>
<dbReference type="Pfam" id="PF13185">
    <property type="entry name" value="GAF_2"/>
    <property type="match status" value="2"/>
</dbReference>
<sequence>MPAAERQRIGHVLGGLLDAVDIPDFARRVAAYFEGEGFARVDVLWMIGGSELHTRDDCVLHEDDRRLVEMARANGEWAVDAARGRIAAGIEVQQSGDAIGVVLDAQPALQARVRQQCDLLAPVARAVFEKHRLTASMRALERSEQLQSALFQIADMASSDMDLPDMLRELHAIVGRFMYAENFYIALYDDQKDAIRFIYLVDTEDTITRDPDQFLPMAELEHGLTWYVIRNRQPLMGSMQEIRGQIDGPMRDIGADSHDWMGVPIMVGNTVRGVLVVQSYIERPRYTAADQALLTYVGSHILTALDRKLQQEELERRVEERTQALTLEIQERQRSVRIQETLYRIAELSHTATNLDEFYAAVHRIIGEFLDARNFYIALLSDDGETIHFPYFVDQHGKTAESRRLGRGISEYAMRQGKPLLVDMTQPETVAHIEELHARGELAMMGKAAIAWLGVPLMLGERVMGLLAVQSYTPGVGYTDRDRELLTFISYQIANGLERQRAAAELKNAYADLERRVSERTMELSEQIEVREQIEQRLKHEVLHDSLTGLPNRAYLRDQLVRALAHRERDPHYRFAVLFMDLDRFKVINDSVGHLVGDALLKEVARRFAHCVRGGRDMVARLGGDEFAILMEVDAPESAMRMGQRVIDALREPVRVEGKELFTGVSVGITLSSPHYTSPEDLLRDADIAMYRAKAGGRHRIEVFDEQLHEQALQLLEVESDLRRAITRQEFEPYFQPIVRLVDGAVVGYEALMRWNHPERGVLAPGAFLHVADASGSMEAIDWQVFDRTLDCIGRLLQPGQYVNLNFSPRHFRSLELDQRFLQLIASKGVSPSQVRIEVTEGALLENPEQIGQVFNRLRENGVLIALDDFGTGYSSLSYLHRFKLHTVKIDRSFISDLRLEDEGGSTAVVRAILALSRAQRLEVVAEGIETDAQRRALLSLGAEIGQGYFFAKPASLDAILAGRKDDLA</sequence>
<dbReference type="InterPro" id="IPR001633">
    <property type="entry name" value="EAL_dom"/>
</dbReference>
<dbReference type="Gene3D" id="3.20.20.450">
    <property type="entry name" value="EAL domain"/>
    <property type="match status" value="1"/>
</dbReference>
<evidence type="ECO:0000259" key="2">
    <source>
        <dbReference type="PROSITE" id="PS50887"/>
    </source>
</evidence>
<dbReference type="InterPro" id="IPR029016">
    <property type="entry name" value="GAF-like_dom_sf"/>
</dbReference>
<dbReference type="SMART" id="SM00065">
    <property type="entry name" value="GAF"/>
    <property type="match status" value="2"/>
</dbReference>
<dbReference type="CDD" id="cd01948">
    <property type="entry name" value="EAL"/>
    <property type="match status" value="1"/>
</dbReference>
<dbReference type="EMBL" id="BMXY01000002">
    <property type="protein sequence ID" value="GGZ66042.1"/>
    <property type="molecule type" value="Genomic_DNA"/>
</dbReference>
<dbReference type="PROSITE" id="PS50887">
    <property type="entry name" value="GGDEF"/>
    <property type="match status" value="1"/>
</dbReference>
<dbReference type="SUPFAM" id="SSF55073">
    <property type="entry name" value="Nucleotide cyclase"/>
    <property type="match status" value="1"/>
</dbReference>
<feature type="domain" description="GGDEF" evidence="2">
    <location>
        <begin position="573"/>
        <end position="706"/>
    </location>
</feature>
<accession>A0ABQ3C303</accession>
<organism evidence="3 4">
    <name type="scientific">Cognatilysobacter xinjiangensis</name>
    <dbReference type="NCBI Taxonomy" id="546892"/>
    <lineage>
        <taxon>Bacteria</taxon>
        <taxon>Pseudomonadati</taxon>
        <taxon>Pseudomonadota</taxon>
        <taxon>Gammaproteobacteria</taxon>
        <taxon>Lysobacterales</taxon>
        <taxon>Lysobacteraceae</taxon>
        <taxon>Cognatilysobacter</taxon>
    </lineage>
</organism>
<dbReference type="Proteomes" id="UP000643403">
    <property type="component" value="Unassembled WGS sequence"/>
</dbReference>
<protein>
    <submittedName>
        <fullName evidence="3">Bifunctional diguanylate cyclase/phosphodiesterase</fullName>
    </submittedName>
</protein>
<dbReference type="SMART" id="SM00267">
    <property type="entry name" value="GGDEF"/>
    <property type="match status" value="1"/>
</dbReference>
<dbReference type="InterPro" id="IPR029787">
    <property type="entry name" value="Nucleotide_cyclase"/>
</dbReference>
<proteinExistence type="predicted"/>
<dbReference type="Pfam" id="PF00990">
    <property type="entry name" value="GGDEF"/>
    <property type="match status" value="1"/>
</dbReference>
<dbReference type="SUPFAM" id="SSF55781">
    <property type="entry name" value="GAF domain-like"/>
    <property type="match status" value="2"/>
</dbReference>
<evidence type="ECO:0000313" key="4">
    <source>
        <dbReference type="Proteomes" id="UP000643403"/>
    </source>
</evidence>
<dbReference type="InterPro" id="IPR050706">
    <property type="entry name" value="Cyclic-di-GMP_PDE-like"/>
</dbReference>
<name>A0ABQ3C303_9GAMM</name>
<dbReference type="PANTHER" id="PTHR33121:SF70">
    <property type="entry name" value="SIGNALING PROTEIN YKOW"/>
    <property type="match status" value="1"/>
</dbReference>
<reference evidence="4" key="1">
    <citation type="journal article" date="2019" name="Int. J. Syst. Evol. Microbiol.">
        <title>The Global Catalogue of Microorganisms (GCM) 10K type strain sequencing project: providing services to taxonomists for standard genome sequencing and annotation.</title>
        <authorList>
            <consortium name="The Broad Institute Genomics Platform"/>
            <consortium name="The Broad Institute Genome Sequencing Center for Infectious Disease"/>
            <person name="Wu L."/>
            <person name="Ma J."/>
        </authorList>
    </citation>
    <scope>NUCLEOTIDE SEQUENCE [LARGE SCALE GENOMIC DNA]</scope>
    <source>
        <strain evidence="4">KCTC 22558</strain>
    </source>
</reference>
<dbReference type="Gene3D" id="3.30.450.40">
    <property type="match status" value="2"/>
</dbReference>